<gene>
    <name evidence="2" type="ORF">CA2015_4184</name>
</gene>
<dbReference type="PANTHER" id="PTHR11012:SF30">
    <property type="entry name" value="PROTEIN KINASE-LIKE DOMAIN-CONTAINING"/>
    <property type="match status" value="1"/>
</dbReference>
<reference evidence="2 3" key="1">
    <citation type="submission" date="2015-07" db="EMBL/GenBank/DDBJ databases">
        <authorList>
            <person name="Kim K.M."/>
        </authorList>
    </citation>
    <scope>NUCLEOTIDE SEQUENCE [LARGE SCALE GENOMIC DNA]</scope>
    <source>
        <strain evidence="2 3">KCTC 12363</strain>
    </source>
</reference>
<dbReference type="Gene3D" id="3.90.1200.10">
    <property type="match status" value="1"/>
</dbReference>
<dbReference type="Pfam" id="PF02958">
    <property type="entry name" value="EcKL"/>
    <property type="match status" value="1"/>
</dbReference>
<proteinExistence type="predicted"/>
<dbReference type="Proteomes" id="UP000036520">
    <property type="component" value="Chromosome"/>
</dbReference>
<dbReference type="RefSeq" id="WP_048643629.1">
    <property type="nucleotide sequence ID" value="NZ_CP012040.1"/>
</dbReference>
<dbReference type="SUPFAM" id="SSF56112">
    <property type="entry name" value="Protein kinase-like (PK-like)"/>
    <property type="match status" value="1"/>
</dbReference>
<dbReference type="InterPro" id="IPR004119">
    <property type="entry name" value="EcKL"/>
</dbReference>
<accession>A0A0H4PH90</accession>
<dbReference type="AlphaFoldDB" id="A0A0H4PH90"/>
<dbReference type="PATRIC" id="fig|320787.5.peg.4588"/>
<name>A0A0H4PH90_9BACT</name>
<evidence type="ECO:0000313" key="2">
    <source>
        <dbReference type="EMBL" id="AKP53534.1"/>
    </source>
</evidence>
<dbReference type="SMART" id="SM00587">
    <property type="entry name" value="CHK"/>
    <property type="match status" value="1"/>
</dbReference>
<dbReference type="PANTHER" id="PTHR11012">
    <property type="entry name" value="PROTEIN KINASE-LIKE DOMAIN-CONTAINING"/>
    <property type="match status" value="1"/>
</dbReference>
<sequence>MPSIEYQILQCTEAKAIENAAHVQTLWSGYGTIKRYTLEGGKHRSVIVKHILLPESGKHPRGWNTDLSHQRKVRSYAVESYWYQHYAPLTNPNCRVPQLLHAEAEGSMRLLIMEDLNVSGFPIRLTPETVSISAAKNCLTWLAHFHGKFMQVQPKGLWEIGSYWYLDTRPDELAKMKNKSLKQMASAIDRRLNEAKFQTLLHGDAKVANFCFGSENQVAAVDFQYVGRGCGIKDVAYFISSCFAEEDCQHYEEELLRHYFNELESTMANPIDFQLVKQEWSALYKYAWADLYRFLDGWSDGHWKMHGYSKRLTQSVLKELNYV</sequence>
<dbReference type="STRING" id="320787.CA2015_4184"/>
<feature type="domain" description="CHK kinase-like" evidence="1">
    <location>
        <begin position="111"/>
        <end position="269"/>
    </location>
</feature>
<protein>
    <recommendedName>
        <fullName evidence="1">CHK kinase-like domain-containing protein</fullName>
    </recommendedName>
</protein>
<dbReference type="KEGG" id="camu:CA2015_4184"/>
<organism evidence="2 3">
    <name type="scientific">Cyclobacterium amurskyense</name>
    <dbReference type="NCBI Taxonomy" id="320787"/>
    <lineage>
        <taxon>Bacteria</taxon>
        <taxon>Pseudomonadati</taxon>
        <taxon>Bacteroidota</taxon>
        <taxon>Cytophagia</taxon>
        <taxon>Cytophagales</taxon>
        <taxon>Cyclobacteriaceae</taxon>
        <taxon>Cyclobacterium</taxon>
    </lineage>
</organism>
<evidence type="ECO:0000313" key="3">
    <source>
        <dbReference type="Proteomes" id="UP000036520"/>
    </source>
</evidence>
<dbReference type="EMBL" id="CP012040">
    <property type="protein sequence ID" value="AKP53534.1"/>
    <property type="molecule type" value="Genomic_DNA"/>
</dbReference>
<dbReference type="OrthoDB" id="9769860at2"/>
<evidence type="ECO:0000259" key="1">
    <source>
        <dbReference type="SMART" id="SM00587"/>
    </source>
</evidence>
<dbReference type="InterPro" id="IPR015897">
    <property type="entry name" value="CHK_kinase-like"/>
</dbReference>
<dbReference type="InterPro" id="IPR011009">
    <property type="entry name" value="Kinase-like_dom_sf"/>
</dbReference>
<keyword evidence="3" id="KW-1185">Reference proteome</keyword>